<feature type="transmembrane region" description="Helical" evidence="1">
    <location>
        <begin position="115"/>
        <end position="134"/>
    </location>
</feature>
<feature type="transmembrane region" description="Helical" evidence="1">
    <location>
        <begin position="155"/>
        <end position="177"/>
    </location>
</feature>
<gene>
    <name evidence="2" type="ORF">SAMN05421686_102342</name>
</gene>
<feature type="transmembrane region" description="Helical" evidence="1">
    <location>
        <begin position="90"/>
        <end position="109"/>
    </location>
</feature>
<reference evidence="3" key="1">
    <citation type="submission" date="2017-01" db="EMBL/GenBank/DDBJ databases">
        <authorList>
            <person name="Varghese N."/>
            <person name="Submissions S."/>
        </authorList>
    </citation>
    <scope>NUCLEOTIDE SEQUENCE [LARGE SCALE GENOMIC DNA]</scope>
    <source>
        <strain evidence="3">DSM 24913</strain>
    </source>
</reference>
<organism evidence="2 3">
    <name type="scientific">Thalassolituus maritimus</name>
    <dbReference type="NCBI Taxonomy" id="484498"/>
    <lineage>
        <taxon>Bacteria</taxon>
        <taxon>Pseudomonadati</taxon>
        <taxon>Pseudomonadota</taxon>
        <taxon>Gammaproteobacteria</taxon>
        <taxon>Oceanospirillales</taxon>
        <taxon>Oceanospirillaceae</taxon>
        <taxon>Thalassolituus</taxon>
    </lineage>
</organism>
<dbReference type="STRING" id="484498.SAMN05421686_102342"/>
<dbReference type="Proteomes" id="UP000185639">
    <property type="component" value="Unassembled WGS sequence"/>
</dbReference>
<keyword evidence="1" id="KW-1133">Transmembrane helix</keyword>
<feature type="transmembrane region" description="Helical" evidence="1">
    <location>
        <begin position="215"/>
        <end position="234"/>
    </location>
</feature>
<keyword evidence="1" id="KW-0472">Membrane</keyword>
<proteinExistence type="predicted"/>
<dbReference type="RefSeq" id="WP_139325740.1">
    <property type="nucleotide sequence ID" value="NZ_FTOH01000002.1"/>
</dbReference>
<dbReference type="EMBL" id="FTOH01000002">
    <property type="protein sequence ID" value="SIS57040.1"/>
    <property type="molecule type" value="Genomic_DNA"/>
</dbReference>
<evidence type="ECO:0000313" key="3">
    <source>
        <dbReference type="Proteomes" id="UP000185639"/>
    </source>
</evidence>
<keyword evidence="1" id="KW-0812">Transmembrane</keyword>
<feature type="transmembrane region" description="Helical" evidence="1">
    <location>
        <begin position="59"/>
        <end position="78"/>
    </location>
</feature>
<dbReference type="OrthoDB" id="5457281at2"/>
<protein>
    <submittedName>
        <fullName evidence="2">Uncharacterized protein</fullName>
    </submittedName>
</protein>
<dbReference type="AlphaFoldDB" id="A0A1N7K674"/>
<sequence length="267" mass="28777">MLLLLTKILVTFLTVVMLAVVARRYGPAWAGILAGFPLGSAITLYFMGFELGSDFAAEGATHTLIGLTGSLALAISYLYASRRWYRPRHVLIPALLALSAFLATVAPLQYWNANWWQNALIILALIAAASRLLRSVPDAKVALNSDNLWQRPAPAILFRAVMATISVLGITALAHWLSPSEAGLLAAFPVSFFPTLIVLQLSYGAPVVAATVKQYPEGLVSMVIYVASVTQIYPLLGLQLGTAAALLIATLYLFGYALVKFRLNRSA</sequence>
<feature type="transmembrane region" description="Helical" evidence="1">
    <location>
        <begin position="29"/>
        <end position="47"/>
    </location>
</feature>
<name>A0A1N7K674_9GAMM</name>
<feature type="transmembrane region" description="Helical" evidence="1">
    <location>
        <begin position="6"/>
        <end position="22"/>
    </location>
</feature>
<evidence type="ECO:0000256" key="1">
    <source>
        <dbReference type="SAM" id="Phobius"/>
    </source>
</evidence>
<keyword evidence="3" id="KW-1185">Reference proteome</keyword>
<evidence type="ECO:0000313" key="2">
    <source>
        <dbReference type="EMBL" id="SIS57040.1"/>
    </source>
</evidence>
<feature type="transmembrane region" description="Helical" evidence="1">
    <location>
        <begin position="183"/>
        <end position="203"/>
    </location>
</feature>
<feature type="transmembrane region" description="Helical" evidence="1">
    <location>
        <begin position="240"/>
        <end position="259"/>
    </location>
</feature>
<accession>A0A1N7K674</accession>